<organism evidence="2 4">
    <name type="scientific">Adineta steineri</name>
    <dbReference type="NCBI Taxonomy" id="433720"/>
    <lineage>
        <taxon>Eukaryota</taxon>
        <taxon>Metazoa</taxon>
        <taxon>Spiralia</taxon>
        <taxon>Gnathifera</taxon>
        <taxon>Rotifera</taxon>
        <taxon>Eurotatoria</taxon>
        <taxon>Bdelloidea</taxon>
        <taxon>Adinetida</taxon>
        <taxon>Adinetidae</taxon>
        <taxon>Adineta</taxon>
    </lineage>
</organism>
<keyword evidence="1" id="KW-0812">Transmembrane</keyword>
<feature type="transmembrane region" description="Helical" evidence="1">
    <location>
        <begin position="60"/>
        <end position="80"/>
    </location>
</feature>
<evidence type="ECO:0000313" key="2">
    <source>
        <dbReference type="EMBL" id="CAF1333118.1"/>
    </source>
</evidence>
<gene>
    <name evidence="2" type="ORF">JYZ213_LOCUS34068</name>
    <name evidence="3" type="ORF">OXD698_LOCUS13779</name>
</gene>
<feature type="transmembrane region" description="Helical" evidence="1">
    <location>
        <begin position="101"/>
        <end position="125"/>
    </location>
</feature>
<evidence type="ECO:0000313" key="4">
    <source>
        <dbReference type="Proteomes" id="UP000663845"/>
    </source>
</evidence>
<evidence type="ECO:0000313" key="3">
    <source>
        <dbReference type="EMBL" id="CAF3723228.1"/>
    </source>
</evidence>
<evidence type="ECO:0000256" key="1">
    <source>
        <dbReference type="SAM" id="Phobius"/>
    </source>
</evidence>
<feature type="transmembrane region" description="Helical" evidence="1">
    <location>
        <begin position="7"/>
        <end position="40"/>
    </location>
</feature>
<proteinExistence type="predicted"/>
<protein>
    <submittedName>
        <fullName evidence="2">Uncharacterized protein</fullName>
    </submittedName>
</protein>
<keyword evidence="1" id="KW-0472">Membrane</keyword>
<comment type="caution">
    <text evidence="2">The sequence shown here is derived from an EMBL/GenBank/DDBJ whole genome shotgun (WGS) entry which is preliminary data.</text>
</comment>
<dbReference type="AlphaFoldDB" id="A0A815G1Z0"/>
<accession>A0A815G1Z0</accession>
<dbReference type="EMBL" id="CAJNOG010000675">
    <property type="protein sequence ID" value="CAF1333118.1"/>
    <property type="molecule type" value="Genomic_DNA"/>
</dbReference>
<dbReference type="Proteomes" id="UP000663845">
    <property type="component" value="Unassembled WGS sequence"/>
</dbReference>
<keyword evidence="1" id="KW-1133">Transmembrane helix</keyword>
<dbReference type="EMBL" id="CAJOAZ010000849">
    <property type="protein sequence ID" value="CAF3723228.1"/>
    <property type="molecule type" value="Genomic_DNA"/>
</dbReference>
<reference evidence="2" key="1">
    <citation type="submission" date="2021-02" db="EMBL/GenBank/DDBJ databases">
        <authorList>
            <person name="Nowell W R."/>
        </authorList>
    </citation>
    <scope>NUCLEOTIDE SEQUENCE</scope>
</reference>
<name>A0A815G1Z0_9BILA</name>
<sequence>MIILLSISILCSIPIFIYFYQHLTFILILLCFLDMIINYPIALYQNRNRRVICETSSFCAWWNLWTYSLITALVWIAACGSVERHLLIFHNTLMATRKRRFFLQILPMLTAITYSYIFYFIVIIFHSREDSGL</sequence>
<dbReference type="Proteomes" id="UP000663844">
    <property type="component" value="Unassembled WGS sequence"/>
</dbReference>